<name>A0A9E2KFL1_9BACE</name>
<dbReference type="AlphaFoldDB" id="A0A9E2KFL1"/>
<organism evidence="1 2">
    <name type="scientific">Candidatus Bacteroides intestinipullorum</name>
    <dbReference type="NCBI Taxonomy" id="2838471"/>
    <lineage>
        <taxon>Bacteria</taxon>
        <taxon>Pseudomonadati</taxon>
        <taxon>Bacteroidota</taxon>
        <taxon>Bacteroidia</taxon>
        <taxon>Bacteroidales</taxon>
        <taxon>Bacteroidaceae</taxon>
        <taxon>Bacteroides</taxon>
    </lineage>
</organism>
<dbReference type="EMBL" id="JAHLFO010000040">
    <property type="protein sequence ID" value="MBU3813523.1"/>
    <property type="molecule type" value="Genomic_DNA"/>
</dbReference>
<accession>A0A9E2KFL1</accession>
<dbReference type="Proteomes" id="UP000824236">
    <property type="component" value="Unassembled WGS sequence"/>
</dbReference>
<protein>
    <submittedName>
        <fullName evidence="1">Uncharacterized protein</fullName>
    </submittedName>
</protein>
<proteinExistence type="predicted"/>
<reference evidence="1" key="2">
    <citation type="submission" date="2021-04" db="EMBL/GenBank/DDBJ databases">
        <authorList>
            <person name="Gilroy R."/>
        </authorList>
    </citation>
    <scope>NUCLEOTIDE SEQUENCE</scope>
    <source>
        <strain evidence="1">B3-3758</strain>
    </source>
</reference>
<reference evidence="1" key="1">
    <citation type="journal article" date="2021" name="PeerJ">
        <title>Extensive microbial diversity within the chicken gut microbiome revealed by metagenomics and culture.</title>
        <authorList>
            <person name="Gilroy R."/>
            <person name="Ravi A."/>
            <person name="Getino M."/>
            <person name="Pursley I."/>
            <person name="Horton D.L."/>
            <person name="Alikhan N.F."/>
            <person name="Baker D."/>
            <person name="Gharbi K."/>
            <person name="Hall N."/>
            <person name="Watson M."/>
            <person name="Adriaenssens E.M."/>
            <person name="Foster-Nyarko E."/>
            <person name="Jarju S."/>
            <person name="Secka A."/>
            <person name="Antonio M."/>
            <person name="Oren A."/>
            <person name="Chaudhuri R.R."/>
            <person name="La Ragione R."/>
            <person name="Hildebrand F."/>
            <person name="Pallen M.J."/>
        </authorList>
    </citation>
    <scope>NUCLEOTIDE SEQUENCE</scope>
    <source>
        <strain evidence="1">B3-3758</strain>
    </source>
</reference>
<gene>
    <name evidence="1" type="ORF">H9791_03320</name>
</gene>
<evidence type="ECO:0000313" key="2">
    <source>
        <dbReference type="Proteomes" id="UP000824236"/>
    </source>
</evidence>
<comment type="caution">
    <text evidence="1">The sequence shown here is derived from an EMBL/GenBank/DDBJ whole genome shotgun (WGS) entry which is preliminary data.</text>
</comment>
<sequence>MTREQIEKAGRDYALDQLGIVGLPGRAEAMKAFISGAQWRINSVWHSTDELPKYSGFLAVLMSNGLMEIMYYSAGIGFHEMTLKGYVLWAYISDLLPERKEETK</sequence>
<evidence type="ECO:0000313" key="1">
    <source>
        <dbReference type="EMBL" id="MBU3813523.1"/>
    </source>
</evidence>